<dbReference type="AlphaFoldDB" id="A0AAD6YJ04"/>
<accession>A0AAD6YJ04</accession>
<keyword evidence="2" id="KW-0472">Membrane</keyword>
<reference evidence="3" key="1">
    <citation type="submission" date="2023-03" db="EMBL/GenBank/DDBJ databases">
        <title>Massive genome expansion in bonnet fungi (Mycena s.s.) driven by repeated elements and novel gene families across ecological guilds.</title>
        <authorList>
            <consortium name="Lawrence Berkeley National Laboratory"/>
            <person name="Harder C.B."/>
            <person name="Miyauchi S."/>
            <person name="Viragh M."/>
            <person name="Kuo A."/>
            <person name="Thoen E."/>
            <person name="Andreopoulos B."/>
            <person name="Lu D."/>
            <person name="Skrede I."/>
            <person name="Drula E."/>
            <person name="Henrissat B."/>
            <person name="Morin E."/>
            <person name="Kohler A."/>
            <person name="Barry K."/>
            <person name="LaButti K."/>
            <person name="Morin E."/>
            <person name="Salamov A."/>
            <person name="Lipzen A."/>
            <person name="Mereny Z."/>
            <person name="Hegedus B."/>
            <person name="Baldrian P."/>
            <person name="Stursova M."/>
            <person name="Weitz H."/>
            <person name="Taylor A."/>
            <person name="Grigoriev I.V."/>
            <person name="Nagy L.G."/>
            <person name="Martin F."/>
            <person name="Kauserud H."/>
        </authorList>
    </citation>
    <scope>NUCLEOTIDE SEQUENCE</scope>
    <source>
        <strain evidence="3">9144</strain>
    </source>
</reference>
<keyword evidence="2" id="KW-1133">Transmembrane helix</keyword>
<feature type="transmembrane region" description="Helical" evidence="2">
    <location>
        <begin position="270"/>
        <end position="293"/>
    </location>
</feature>
<sequence>MSGFNSSSGLLSFPDRDSCFNADPSFSGPGCVPTVQMIAFLNISTPKAYLDAYCLNPPDDSCAFGFCPNPDVASPAVRVSTYITTVVSAILILYSPEEVADSLFSQMLNVYSLIIAAIVAVAKRNLTKPHTAVALSLAFSPLSLYLIIYVLRSMIGNSNRLEKVFGRGKWLNRFLVLAIVPIWIALLVFTAKPKGSSHFQQSACDAVVGDHRVLRTFFEPFIVFFEVYPGATGVIFGGWVLSCATAIYLRRREIWDKTDRRNIFVRLWRNVVDSYPFIQFCTVILFPHFLWIIDIEVGILVLLQYETFSFTYGQILACLVTVPPLIQFCMLMPRLYWWFADLTWVRLITCRWDQPRHDEKKGHRMGSSASESTLELPLVSQWSK</sequence>
<gene>
    <name evidence="3" type="ORF">GGX14DRAFT_563426</name>
</gene>
<feature type="transmembrane region" description="Helical" evidence="2">
    <location>
        <begin position="171"/>
        <end position="191"/>
    </location>
</feature>
<feature type="transmembrane region" description="Helical" evidence="2">
    <location>
        <begin position="132"/>
        <end position="151"/>
    </location>
</feature>
<evidence type="ECO:0000256" key="2">
    <source>
        <dbReference type="SAM" id="Phobius"/>
    </source>
</evidence>
<feature type="transmembrane region" description="Helical" evidence="2">
    <location>
        <begin position="227"/>
        <end position="249"/>
    </location>
</feature>
<comment type="caution">
    <text evidence="3">The sequence shown here is derived from an EMBL/GenBank/DDBJ whole genome shotgun (WGS) entry which is preliminary data.</text>
</comment>
<evidence type="ECO:0000256" key="1">
    <source>
        <dbReference type="SAM" id="MobiDB-lite"/>
    </source>
</evidence>
<keyword evidence="4" id="KW-1185">Reference proteome</keyword>
<evidence type="ECO:0000313" key="3">
    <source>
        <dbReference type="EMBL" id="KAJ7213848.1"/>
    </source>
</evidence>
<feature type="region of interest" description="Disordered" evidence="1">
    <location>
        <begin position="357"/>
        <end position="384"/>
    </location>
</feature>
<feature type="transmembrane region" description="Helical" evidence="2">
    <location>
        <begin position="313"/>
        <end position="337"/>
    </location>
</feature>
<organism evidence="3 4">
    <name type="scientific">Mycena pura</name>
    <dbReference type="NCBI Taxonomy" id="153505"/>
    <lineage>
        <taxon>Eukaryota</taxon>
        <taxon>Fungi</taxon>
        <taxon>Dikarya</taxon>
        <taxon>Basidiomycota</taxon>
        <taxon>Agaricomycotina</taxon>
        <taxon>Agaricomycetes</taxon>
        <taxon>Agaricomycetidae</taxon>
        <taxon>Agaricales</taxon>
        <taxon>Marasmiineae</taxon>
        <taxon>Mycenaceae</taxon>
        <taxon>Mycena</taxon>
    </lineage>
</organism>
<feature type="transmembrane region" description="Helical" evidence="2">
    <location>
        <begin position="79"/>
        <end position="96"/>
    </location>
</feature>
<feature type="transmembrane region" description="Helical" evidence="2">
    <location>
        <begin position="108"/>
        <end position="126"/>
    </location>
</feature>
<protein>
    <submittedName>
        <fullName evidence="3">Uncharacterized protein</fullName>
    </submittedName>
</protein>
<keyword evidence="2" id="KW-0812">Transmembrane</keyword>
<dbReference type="EMBL" id="JARJCW010000020">
    <property type="protein sequence ID" value="KAJ7213848.1"/>
    <property type="molecule type" value="Genomic_DNA"/>
</dbReference>
<evidence type="ECO:0000313" key="4">
    <source>
        <dbReference type="Proteomes" id="UP001219525"/>
    </source>
</evidence>
<proteinExistence type="predicted"/>
<name>A0AAD6YJ04_9AGAR</name>
<dbReference type="Proteomes" id="UP001219525">
    <property type="component" value="Unassembled WGS sequence"/>
</dbReference>